<dbReference type="Proteomes" id="UP000510821">
    <property type="component" value="Chromosome"/>
</dbReference>
<comment type="similarity">
    <text evidence="1">Belongs to the NAD(P)-dependent epimerase/dehydratase family.</text>
</comment>
<dbReference type="EMBL" id="CP058998">
    <property type="protein sequence ID" value="QLJ52407.1"/>
    <property type="molecule type" value="Genomic_DNA"/>
</dbReference>
<keyword evidence="3" id="KW-0413">Isomerase</keyword>
<dbReference type="PANTHER" id="PTHR43000">
    <property type="entry name" value="DTDP-D-GLUCOSE 4,6-DEHYDRATASE-RELATED"/>
    <property type="match status" value="1"/>
</dbReference>
<evidence type="ECO:0000259" key="2">
    <source>
        <dbReference type="Pfam" id="PF01370"/>
    </source>
</evidence>
<dbReference type="AlphaFoldDB" id="A0A7D5XPD9"/>
<dbReference type="Gene3D" id="3.40.50.720">
    <property type="entry name" value="NAD(P)-binding Rossmann-like Domain"/>
    <property type="match status" value="1"/>
</dbReference>
<dbReference type="InterPro" id="IPR001509">
    <property type="entry name" value="Epimerase_deHydtase"/>
</dbReference>
<gene>
    <name evidence="3" type="ORF">Sv326_0232</name>
</gene>
<dbReference type="InterPro" id="IPR036291">
    <property type="entry name" value="NAD(P)-bd_dom_sf"/>
</dbReference>
<dbReference type="KEGG" id="flt:Sv326_0232"/>
<reference evidence="4" key="1">
    <citation type="submission" date="2020-07" db="EMBL/GenBank/DDBJ databases">
        <title>Metabolic diversity and evolutionary history of the archaeal phylum ###Micrarchaeota### uncovered from a freshwater lake metagenome.</title>
        <authorList>
            <person name="Kadnikov V.V."/>
            <person name="Savvichev A.S."/>
            <person name="Mardanov A.V."/>
            <person name="Beletsky A.V."/>
            <person name="Chupakov A.V."/>
            <person name="Kokryatskaya N.M."/>
            <person name="Pimenov N.V."/>
            <person name="Ravin N.V."/>
        </authorList>
    </citation>
    <scope>NUCLEOTIDE SEQUENCE [LARGE SCALE GENOMIC DNA]</scope>
</reference>
<dbReference type="Pfam" id="PF01370">
    <property type="entry name" value="Epimerase"/>
    <property type="match status" value="1"/>
</dbReference>
<dbReference type="SUPFAM" id="SSF51735">
    <property type="entry name" value="NAD(P)-binding Rossmann-fold domains"/>
    <property type="match status" value="1"/>
</dbReference>
<dbReference type="Gene3D" id="3.90.25.10">
    <property type="entry name" value="UDP-galactose 4-epimerase, domain 1"/>
    <property type="match status" value="1"/>
</dbReference>
<protein>
    <submittedName>
        <fullName evidence="3">UDP-glucose 4-epimerase</fullName>
        <ecNumber evidence="3">5.1.3.2</ecNumber>
    </submittedName>
</protein>
<evidence type="ECO:0000313" key="4">
    <source>
        <dbReference type="Proteomes" id="UP000510821"/>
    </source>
</evidence>
<dbReference type="GO" id="GO:0003978">
    <property type="term" value="F:UDP-glucose 4-epimerase activity"/>
    <property type="evidence" value="ECO:0007669"/>
    <property type="project" value="UniProtKB-EC"/>
</dbReference>
<sequence>MSRILITGGAGFIGSNIARRLVELGHEVTAADNLFLGRRGNLKGLKLKFQKMDLRDEKETDRLFRKGRFEYVFHEAACSSAPMFDNNPRYALDINTRGFVNVMQAAKQTGVKRVVYASTSSIYHDLTPPQVESMVVTPESFYTISKYFTELCARQYLSEHGLESIGMRYFSVYGPNELHKGRYANIISQFLWIMRKGGRPVIYGDGKQGRDFTYVDDVVDANIRAMRGGKPGEVYNIGTGSITTFNDVVQLLNLSLGKKIAPKYVPNPIHNYVPLTGASIDKARKELGFVSRYELKDGIRKLVEFYSK</sequence>
<feature type="domain" description="NAD-dependent epimerase/dehydratase" evidence="2">
    <location>
        <begin position="4"/>
        <end position="238"/>
    </location>
</feature>
<proteinExistence type="inferred from homology"/>
<evidence type="ECO:0000256" key="1">
    <source>
        <dbReference type="ARBA" id="ARBA00007637"/>
    </source>
</evidence>
<dbReference type="PRINTS" id="PR01713">
    <property type="entry name" value="NUCEPIMERASE"/>
</dbReference>
<evidence type="ECO:0000313" key="3">
    <source>
        <dbReference type="EMBL" id="QLJ52407.1"/>
    </source>
</evidence>
<organism evidence="3 4">
    <name type="scientific">Fermentimicrarchaeum limneticum</name>
    <dbReference type="NCBI Taxonomy" id="2795018"/>
    <lineage>
        <taxon>Archaea</taxon>
        <taxon>Candidatus Micrarchaeota</taxon>
        <taxon>Candidatus Fermentimicrarchaeales</taxon>
        <taxon>Candidatus Fermentimicrarchaeaceae</taxon>
        <taxon>Candidatus Fermentimicrarchaeum</taxon>
    </lineage>
</organism>
<dbReference type="EC" id="5.1.3.2" evidence="3"/>
<accession>A0A7D5XPD9</accession>
<name>A0A7D5XPD9_FERL1</name>